<organism evidence="2 3">
    <name type="scientific">Theobroma cacao</name>
    <name type="common">Cacao</name>
    <name type="synonym">Cocoa</name>
    <dbReference type="NCBI Taxonomy" id="3641"/>
    <lineage>
        <taxon>Eukaryota</taxon>
        <taxon>Viridiplantae</taxon>
        <taxon>Streptophyta</taxon>
        <taxon>Embryophyta</taxon>
        <taxon>Tracheophyta</taxon>
        <taxon>Spermatophyta</taxon>
        <taxon>Magnoliopsida</taxon>
        <taxon>eudicotyledons</taxon>
        <taxon>Gunneridae</taxon>
        <taxon>Pentapetalae</taxon>
        <taxon>rosids</taxon>
        <taxon>malvids</taxon>
        <taxon>Malvales</taxon>
        <taxon>Malvaceae</taxon>
        <taxon>Byttnerioideae</taxon>
        <taxon>Theobroma</taxon>
    </lineage>
</organism>
<sequence>MHICVIHTEIFTENGFHCLNSHYRLITCLIIWMKKEYSVGLLAFEITGGLARSGGLLGFVFRRNPTSVLFGGALLALCTFCLKIWRQGKSSVPGQAALAAVLFWKGFQTYSLLLITSVHIIYFFLCKAVQCCASTPTLPQRSCDCLPVTNHDETA</sequence>
<keyword evidence="3" id="KW-1185">Reference proteome</keyword>
<feature type="transmembrane region" description="Helical" evidence="1">
    <location>
        <begin position="97"/>
        <end position="125"/>
    </location>
</feature>
<dbReference type="GO" id="GO:0009706">
    <property type="term" value="C:chloroplast inner membrane"/>
    <property type="evidence" value="ECO:0000318"/>
    <property type="project" value="GO_Central"/>
</dbReference>
<keyword evidence="1" id="KW-1133">Transmembrane helix</keyword>
<gene>
    <name evidence="2" type="ORF">TCM_024520</name>
</gene>
<feature type="transmembrane region" description="Helical" evidence="1">
    <location>
        <begin position="39"/>
        <end position="61"/>
    </location>
</feature>
<name>A0A061EXK5_THECC</name>
<dbReference type="STRING" id="3641.A0A061EXK5"/>
<dbReference type="Proteomes" id="UP000026915">
    <property type="component" value="Chromosome 5"/>
</dbReference>
<evidence type="ECO:0000313" key="3">
    <source>
        <dbReference type="Proteomes" id="UP000026915"/>
    </source>
</evidence>
<dbReference type="eggNOG" id="KOG4267">
    <property type="taxonomic scope" value="Eukaryota"/>
</dbReference>
<feature type="transmembrane region" description="Helical" evidence="1">
    <location>
        <begin position="67"/>
        <end position="85"/>
    </location>
</feature>
<keyword evidence="1" id="KW-0472">Membrane</keyword>
<dbReference type="InParanoid" id="A0A061EXK5"/>
<keyword evidence="1" id="KW-0812">Transmembrane</keyword>
<dbReference type="Gramene" id="EOY09127">
    <property type="protein sequence ID" value="EOY09127"/>
    <property type="gene ID" value="TCM_024520"/>
</dbReference>
<dbReference type="GO" id="GO:0015245">
    <property type="term" value="F:fatty acid transmembrane transporter activity"/>
    <property type="evidence" value="ECO:0000318"/>
    <property type="project" value="GO_Central"/>
</dbReference>
<dbReference type="GO" id="GO:0015908">
    <property type="term" value="P:fatty acid transport"/>
    <property type="evidence" value="ECO:0000318"/>
    <property type="project" value="GO_Central"/>
</dbReference>
<protein>
    <submittedName>
        <fullName evidence="2">Uncharacterized protein</fullName>
    </submittedName>
</protein>
<dbReference type="EMBL" id="CM001883">
    <property type="protein sequence ID" value="EOY09127.1"/>
    <property type="molecule type" value="Genomic_DNA"/>
</dbReference>
<dbReference type="AlphaFoldDB" id="A0A061EXK5"/>
<accession>A0A061EXK5</accession>
<dbReference type="HOGENOM" id="CLU_1698669_0_0_1"/>
<evidence type="ECO:0000313" key="2">
    <source>
        <dbReference type="EMBL" id="EOY09127.1"/>
    </source>
</evidence>
<evidence type="ECO:0000256" key="1">
    <source>
        <dbReference type="SAM" id="Phobius"/>
    </source>
</evidence>
<proteinExistence type="predicted"/>
<reference evidence="2 3" key="1">
    <citation type="journal article" date="2013" name="Genome Biol.">
        <title>The genome sequence of the most widely cultivated cacao type and its use to identify candidate genes regulating pod color.</title>
        <authorList>
            <person name="Motamayor J.C."/>
            <person name="Mockaitis K."/>
            <person name="Schmutz J."/>
            <person name="Haiminen N."/>
            <person name="Iii D.L."/>
            <person name="Cornejo O."/>
            <person name="Findley S.D."/>
            <person name="Zheng P."/>
            <person name="Utro F."/>
            <person name="Royaert S."/>
            <person name="Saski C."/>
            <person name="Jenkins J."/>
            <person name="Podicheti R."/>
            <person name="Zhao M."/>
            <person name="Scheffler B.E."/>
            <person name="Stack J.C."/>
            <person name="Feltus F.A."/>
            <person name="Mustiga G.M."/>
            <person name="Amores F."/>
            <person name="Phillips W."/>
            <person name="Marelli J.P."/>
            <person name="May G.D."/>
            <person name="Shapiro H."/>
            <person name="Ma J."/>
            <person name="Bustamante C.D."/>
            <person name="Schnell R.J."/>
            <person name="Main D."/>
            <person name="Gilbert D."/>
            <person name="Parida L."/>
            <person name="Kuhn D.N."/>
        </authorList>
    </citation>
    <scope>NUCLEOTIDE SEQUENCE [LARGE SCALE GENOMIC DNA]</scope>
    <source>
        <strain evidence="3">cv. Matina 1-6</strain>
    </source>
</reference>